<dbReference type="SUPFAM" id="SSF48008">
    <property type="entry name" value="GntR ligand-binding domain-like"/>
    <property type="match status" value="1"/>
</dbReference>
<proteinExistence type="predicted"/>
<keyword evidence="2" id="KW-0238">DNA-binding</keyword>
<dbReference type="PANTHER" id="PTHR43537:SF24">
    <property type="entry name" value="GLUCONATE OPERON TRANSCRIPTIONAL REPRESSOR"/>
    <property type="match status" value="1"/>
</dbReference>
<evidence type="ECO:0000313" key="5">
    <source>
        <dbReference type="EMBL" id="GAA1603568.1"/>
    </source>
</evidence>
<gene>
    <name evidence="5" type="ORF">GCM10009742_60050</name>
</gene>
<dbReference type="Pfam" id="PF00392">
    <property type="entry name" value="GntR"/>
    <property type="match status" value="1"/>
</dbReference>
<dbReference type="PROSITE" id="PS50949">
    <property type="entry name" value="HTH_GNTR"/>
    <property type="match status" value="1"/>
</dbReference>
<feature type="domain" description="HTH gntR-type" evidence="4">
    <location>
        <begin position="22"/>
        <end position="89"/>
    </location>
</feature>
<evidence type="ECO:0000256" key="2">
    <source>
        <dbReference type="ARBA" id="ARBA00023125"/>
    </source>
</evidence>
<evidence type="ECO:0000256" key="3">
    <source>
        <dbReference type="ARBA" id="ARBA00023163"/>
    </source>
</evidence>
<accession>A0ABN2EHP2</accession>
<evidence type="ECO:0000313" key="6">
    <source>
        <dbReference type="Proteomes" id="UP001500190"/>
    </source>
</evidence>
<keyword evidence="1" id="KW-0805">Transcription regulation</keyword>
<name>A0ABN2EHP2_9ACTN</name>
<evidence type="ECO:0000256" key="1">
    <source>
        <dbReference type="ARBA" id="ARBA00023015"/>
    </source>
</evidence>
<dbReference type="InterPro" id="IPR000524">
    <property type="entry name" value="Tscrpt_reg_HTH_GntR"/>
</dbReference>
<dbReference type="InterPro" id="IPR036390">
    <property type="entry name" value="WH_DNA-bd_sf"/>
</dbReference>
<comment type="caution">
    <text evidence="5">The sequence shown here is derived from an EMBL/GenBank/DDBJ whole genome shotgun (WGS) entry which is preliminary data.</text>
</comment>
<protein>
    <recommendedName>
        <fullName evidence="4">HTH gntR-type domain-containing protein</fullName>
    </recommendedName>
</protein>
<sequence>MNTSAGGERASGRRVDLNADYQPLRERVRDEIRERIINGEYGPGARIIEREIAAELGVSRIPIRESLRMLEIEGFVEVLPRKGVVVKQLSQNDVVKLFEVREALEVLAVRLAASNASDADITRLRKLLERAEKADGKGAVDKVQQATSTSTTN</sequence>
<reference evidence="5 6" key="1">
    <citation type="journal article" date="2019" name="Int. J. Syst. Evol. Microbiol.">
        <title>The Global Catalogue of Microorganisms (GCM) 10K type strain sequencing project: providing services to taxonomists for standard genome sequencing and annotation.</title>
        <authorList>
            <consortium name="The Broad Institute Genomics Platform"/>
            <consortium name="The Broad Institute Genome Sequencing Center for Infectious Disease"/>
            <person name="Wu L."/>
            <person name="Ma J."/>
        </authorList>
    </citation>
    <scope>NUCLEOTIDE SEQUENCE [LARGE SCALE GENOMIC DNA]</scope>
    <source>
        <strain evidence="5 6">JCM 14304</strain>
    </source>
</reference>
<dbReference type="Pfam" id="PF07729">
    <property type="entry name" value="FCD"/>
    <property type="match status" value="1"/>
</dbReference>
<dbReference type="Proteomes" id="UP001500190">
    <property type="component" value="Unassembled WGS sequence"/>
</dbReference>
<dbReference type="PRINTS" id="PR00035">
    <property type="entry name" value="HTHGNTR"/>
</dbReference>
<dbReference type="EMBL" id="BAAAND010000009">
    <property type="protein sequence ID" value="GAA1603568.1"/>
    <property type="molecule type" value="Genomic_DNA"/>
</dbReference>
<dbReference type="Gene3D" id="1.10.10.10">
    <property type="entry name" value="Winged helix-like DNA-binding domain superfamily/Winged helix DNA-binding domain"/>
    <property type="match status" value="1"/>
</dbReference>
<keyword evidence="6" id="KW-1185">Reference proteome</keyword>
<dbReference type="SMART" id="SM00345">
    <property type="entry name" value="HTH_GNTR"/>
    <property type="match status" value="1"/>
</dbReference>
<dbReference type="SUPFAM" id="SSF46785">
    <property type="entry name" value="Winged helix' DNA-binding domain"/>
    <property type="match status" value="1"/>
</dbReference>
<evidence type="ECO:0000259" key="4">
    <source>
        <dbReference type="PROSITE" id="PS50949"/>
    </source>
</evidence>
<organism evidence="5 6">
    <name type="scientific">Kribbella karoonensis</name>
    <dbReference type="NCBI Taxonomy" id="324851"/>
    <lineage>
        <taxon>Bacteria</taxon>
        <taxon>Bacillati</taxon>
        <taxon>Actinomycetota</taxon>
        <taxon>Actinomycetes</taxon>
        <taxon>Propionibacteriales</taxon>
        <taxon>Kribbellaceae</taxon>
        <taxon>Kribbella</taxon>
    </lineage>
</organism>
<dbReference type="CDD" id="cd07377">
    <property type="entry name" value="WHTH_GntR"/>
    <property type="match status" value="1"/>
</dbReference>
<keyword evidence="3" id="KW-0804">Transcription</keyword>
<dbReference type="InterPro" id="IPR011711">
    <property type="entry name" value="GntR_C"/>
</dbReference>
<dbReference type="InterPro" id="IPR036388">
    <property type="entry name" value="WH-like_DNA-bd_sf"/>
</dbReference>
<dbReference type="PANTHER" id="PTHR43537">
    <property type="entry name" value="TRANSCRIPTIONAL REGULATOR, GNTR FAMILY"/>
    <property type="match status" value="1"/>
</dbReference>
<dbReference type="Gene3D" id="1.20.120.530">
    <property type="entry name" value="GntR ligand-binding domain-like"/>
    <property type="match status" value="1"/>
</dbReference>
<dbReference type="InterPro" id="IPR008920">
    <property type="entry name" value="TF_FadR/GntR_C"/>
</dbReference>